<keyword evidence="1" id="KW-0732">Signal</keyword>
<organism evidence="2 3">
    <name type="scientific">Fibrella aestuarina BUZ 2</name>
    <dbReference type="NCBI Taxonomy" id="1166018"/>
    <lineage>
        <taxon>Bacteria</taxon>
        <taxon>Pseudomonadati</taxon>
        <taxon>Bacteroidota</taxon>
        <taxon>Cytophagia</taxon>
        <taxon>Cytophagales</taxon>
        <taxon>Spirosomataceae</taxon>
        <taxon>Fibrella</taxon>
    </lineage>
</organism>
<evidence type="ECO:0000313" key="2">
    <source>
        <dbReference type="EMBL" id="CCH02767.1"/>
    </source>
</evidence>
<evidence type="ECO:0000313" key="3">
    <source>
        <dbReference type="Proteomes" id="UP000011058"/>
    </source>
</evidence>
<dbReference type="HOGENOM" id="CLU_081300_0_0_10"/>
<gene>
    <name evidence="2" type="ORF">FAES_4768</name>
</gene>
<protein>
    <submittedName>
        <fullName evidence="2">Putative signal peptide protein</fullName>
    </submittedName>
</protein>
<name>I0KF64_9BACT</name>
<accession>I0KF64</accession>
<dbReference type="EMBL" id="HE796683">
    <property type="protein sequence ID" value="CCH02767.1"/>
    <property type="molecule type" value="Genomic_DNA"/>
</dbReference>
<keyword evidence="3" id="KW-1185">Reference proteome</keyword>
<proteinExistence type="predicted"/>
<reference evidence="2 3" key="1">
    <citation type="journal article" date="2012" name="J. Bacteriol.">
        <title>Genome Sequence of Fibrella aestuarina BUZ 2T, a Filamentous Marine Bacterium.</title>
        <authorList>
            <person name="Filippini M."/>
            <person name="Qi W."/>
            <person name="Blom J."/>
            <person name="Goesmann A."/>
            <person name="Smits T.H."/>
            <person name="Bagheri H.C."/>
        </authorList>
    </citation>
    <scope>NUCLEOTIDE SEQUENCE [LARGE SCALE GENOMIC DNA]</scope>
    <source>
        <strain evidence="3">BUZ 2T</strain>
    </source>
</reference>
<dbReference type="KEGG" id="fae:FAES_4768"/>
<dbReference type="PATRIC" id="fig|1166018.3.peg.1738"/>
<dbReference type="RefSeq" id="WP_015333866.1">
    <property type="nucleotide sequence ID" value="NC_020054.1"/>
</dbReference>
<feature type="chain" id="PRO_5003630696" evidence="1">
    <location>
        <begin position="22"/>
        <end position="238"/>
    </location>
</feature>
<dbReference type="Gene3D" id="2.50.20.10">
    <property type="entry name" value="Lipoprotein localisation LolA/LolB/LppX"/>
    <property type="match status" value="1"/>
</dbReference>
<dbReference type="eggNOG" id="COG2834">
    <property type="taxonomic scope" value="Bacteria"/>
</dbReference>
<dbReference type="STRING" id="1166018.FAES_4768"/>
<dbReference type="OrthoDB" id="128937at2"/>
<evidence type="ECO:0000256" key="1">
    <source>
        <dbReference type="SAM" id="SignalP"/>
    </source>
</evidence>
<feature type="signal peptide" evidence="1">
    <location>
        <begin position="1"/>
        <end position="21"/>
    </location>
</feature>
<dbReference type="AlphaFoldDB" id="I0KF64"/>
<sequence>MKTTKLWAATVAVLLSVAAQAQTVDELVDKHIAAMGGLDKLNGVKTVVSESSLAVQGMEIPSKSVIVRGKSMRSESTVMGNSMVQVVDGTTGWKVMPAMMGGTGEPQDMTADELKQMTGQLDPFGALVNYKDKGYKVELVGKEPLDKKHDGYHLKITDKDGSTFDEWLDANTYLVAKIKRTMNGQTGEIGLDDYQDVQGIKVPKTMSIAGAMGSITMTTEKINFNAPVDESIFKKPAK</sequence>
<dbReference type="Proteomes" id="UP000011058">
    <property type="component" value="Chromosome"/>
</dbReference>